<organism evidence="7 8">
    <name type="scientific">Roseinatronobacter bogoriensis subsp. barguzinensis</name>
    <dbReference type="NCBI Taxonomy" id="441209"/>
    <lineage>
        <taxon>Bacteria</taxon>
        <taxon>Pseudomonadati</taxon>
        <taxon>Pseudomonadota</taxon>
        <taxon>Alphaproteobacteria</taxon>
        <taxon>Rhodobacterales</taxon>
        <taxon>Paracoccaceae</taxon>
        <taxon>Roseinatronobacter</taxon>
    </lineage>
</organism>
<keyword evidence="8" id="KW-1185">Reference proteome</keyword>
<comment type="subcellular location">
    <subcellularLocation>
        <location evidence="1 4">Bacterial flagellum basal body</location>
    </subcellularLocation>
</comment>
<accession>A0A2K8KF32</accession>
<evidence type="ECO:0000256" key="2">
    <source>
        <dbReference type="ARBA" id="ARBA00009677"/>
    </source>
</evidence>
<dbReference type="Pfam" id="PF00460">
    <property type="entry name" value="Flg_bb_rod"/>
    <property type="match status" value="1"/>
</dbReference>
<dbReference type="AlphaFoldDB" id="A0A2K8KF32"/>
<comment type="similarity">
    <text evidence="2 4">Belongs to the flagella basal body rod proteins family.</text>
</comment>
<gene>
    <name evidence="7" type="ORF">BG454_01905</name>
</gene>
<dbReference type="InterPro" id="IPR037925">
    <property type="entry name" value="FlgE/F/G-like"/>
</dbReference>
<evidence type="ECO:0000256" key="4">
    <source>
        <dbReference type="RuleBase" id="RU362116"/>
    </source>
</evidence>
<dbReference type="PANTHER" id="PTHR30435:SF1">
    <property type="entry name" value="FLAGELLAR HOOK PROTEIN FLGE"/>
    <property type="match status" value="1"/>
</dbReference>
<dbReference type="InterPro" id="IPR010930">
    <property type="entry name" value="Flg_bb/hook_C_dom"/>
</dbReference>
<dbReference type="EMBL" id="CP024899">
    <property type="protein sequence ID" value="ATX64740.1"/>
    <property type="molecule type" value="Genomic_DNA"/>
</dbReference>
<dbReference type="InterPro" id="IPR020013">
    <property type="entry name" value="Flagellar_FlgE/F/G"/>
</dbReference>
<dbReference type="SUPFAM" id="SSF117143">
    <property type="entry name" value="Flagellar hook protein flgE"/>
    <property type="match status" value="1"/>
</dbReference>
<reference evidence="7 8" key="1">
    <citation type="submission" date="2017-11" db="EMBL/GenBank/DDBJ databases">
        <title>Revised Sequence and Annotation of the Rhodobaca barguzinensis strain alga05 Genome.</title>
        <authorList>
            <person name="Kopejtka K."/>
            <person name="Tomasch J.M."/>
            <person name="Bunk B."/>
            <person name="Koblizek M."/>
        </authorList>
    </citation>
    <scope>NUCLEOTIDE SEQUENCE [LARGE SCALE GENOMIC DNA]</scope>
    <source>
        <strain evidence="8">alga05</strain>
    </source>
</reference>
<keyword evidence="7" id="KW-0282">Flagellum</keyword>
<sequence>MSISSSMNAGVAGLRANATRLATISDNIANSTTHGYRRASTTFHSMVVGSGVVGQGSYSAGGVRTSTMRLVDQGGSLIGTQNATDISLSGRGFLPVTTELGAQLQDGTAPLLLAATGSFRQDANGYLRDASGNTLMGWPANTDGTVPEYPRDSASGLRPIRIEVNQQAFSETTKINFGVNLPASATLPGASGETLRMSVEFYNSLGIPEMIDVALTPNVGPPENTWRMSMEHAQTGAPLGSYDLVFDNSPGKGGTLASISDASGGGLGDYDPETGSIKLDVGPQEIDFFIGRYGEAAGLAQKGTSFSPAGIEQNGSGAGNLIGLMVDANGNLDAVYDQGFRRTLFRIPIVDVPNPNGLTSMNSQTFQLSRDSGSFFLWDAGDGPVGEFVGFALQESATDVAAELTGLIQTQRAYSSNAKVIQTVDEMFQETTNIKR</sequence>
<proteinExistence type="inferred from homology"/>
<dbReference type="PANTHER" id="PTHR30435">
    <property type="entry name" value="FLAGELLAR PROTEIN"/>
    <property type="match status" value="1"/>
</dbReference>
<keyword evidence="3 4" id="KW-0975">Bacterial flagellum</keyword>
<keyword evidence="7" id="KW-0966">Cell projection</keyword>
<dbReference type="GO" id="GO:0005829">
    <property type="term" value="C:cytosol"/>
    <property type="evidence" value="ECO:0007669"/>
    <property type="project" value="TreeGrafter"/>
</dbReference>
<evidence type="ECO:0000313" key="7">
    <source>
        <dbReference type="EMBL" id="ATX64740.1"/>
    </source>
</evidence>
<protein>
    <recommendedName>
        <fullName evidence="4">Flagellar hook protein FlgE</fullName>
    </recommendedName>
</protein>
<dbReference type="OrthoDB" id="8372879at2"/>
<dbReference type="STRING" id="441209.GCA_001870665_00849"/>
<feature type="domain" description="Flagellar basal body rod protein N-terminal" evidence="5">
    <location>
        <begin position="7"/>
        <end position="37"/>
    </location>
</feature>
<name>A0A2K8KF32_9RHOB</name>
<evidence type="ECO:0000313" key="8">
    <source>
        <dbReference type="Proteomes" id="UP000228948"/>
    </source>
</evidence>
<dbReference type="GO" id="GO:0071978">
    <property type="term" value="P:bacterial-type flagellum-dependent swarming motility"/>
    <property type="evidence" value="ECO:0007669"/>
    <property type="project" value="TreeGrafter"/>
</dbReference>
<evidence type="ECO:0000256" key="1">
    <source>
        <dbReference type="ARBA" id="ARBA00004117"/>
    </source>
</evidence>
<feature type="domain" description="Flagellar basal-body/hook protein C-terminal" evidence="6">
    <location>
        <begin position="392"/>
        <end position="434"/>
    </location>
</feature>
<dbReference type="Pfam" id="PF06429">
    <property type="entry name" value="Flg_bbr_C"/>
    <property type="match status" value="1"/>
</dbReference>
<dbReference type="NCBIfam" id="TIGR03506">
    <property type="entry name" value="FlgEFG_subfam"/>
    <property type="match status" value="1"/>
</dbReference>
<dbReference type="GO" id="GO:0009424">
    <property type="term" value="C:bacterial-type flagellum hook"/>
    <property type="evidence" value="ECO:0007669"/>
    <property type="project" value="TreeGrafter"/>
</dbReference>
<dbReference type="Proteomes" id="UP000228948">
    <property type="component" value="Chromosome"/>
</dbReference>
<dbReference type="GO" id="GO:0009425">
    <property type="term" value="C:bacterial-type flagellum basal body"/>
    <property type="evidence" value="ECO:0007669"/>
    <property type="project" value="UniProtKB-SubCell"/>
</dbReference>
<keyword evidence="7" id="KW-0969">Cilium</keyword>
<dbReference type="KEGG" id="rbg:BG454_01905"/>
<dbReference type="InterPro" id="IPR001444">
    <property type="entry name" value="Flag_bb_rod_N"/>
</dbReference>
<comment type="function">
    <text evidence="4">A flexible structure which links the flagellar filament to the drive apparatus in the basal body.</text>
</comment>
<evidence type="ECO:0000259" key="6">
    <source>
        <dbReference type="Pfam" id="PF06429"/>
    </source>
</evidence>
<evidence type="ECO:0000256" key="3">
    <source>
        <dbReference type="ARBA" id="ARBA00023143"/>
    </source>
</evidence>
<dbReference type="RefSeq" id="WP_071479924.1">
    <property type="nucleotide sequence ID" value="NZ_CP024899.1"/>
</dbReference>
<evidence type="ECO:0000259" key="5">
    <source>
        <dbReference type="Pfam" id="PF00460"/>
    </source>
</evidence>